<comment type="caution">
    <text evidence="8">The sequence shown here is derived from an EMBL/GenBank/DDBJ whole genome shotgun (WGS) entry which is preliminary data.</text>
</comment>
<dbReference type="PANTHER" id="PTHR10491">
    <property type="entry name" value="DTDP-4-DEHYDRORHAMNOSE REDUCTASE"/>
    <property type="match status" value="1"/>
</dbReference>
<dbReference type="Gene3D" id="3.40.50.720">
    <property type="entry name" value="NAD(P)-binding Rossmann-like Domain"/>
    <property type="match status" value="1"/>
</dbReference>
<reference evidence="8 9" key="1">
    <citation type="submission" date="2023-03" db="EMBL/GenBank/DDBJ databases">
        <title>Paludisphaera mucosa sp. nov. a novel planctomycete from northern fen.</title>
        <authorList>
            <person name="Ivanova A."/>
        </authorList>
    </citation>
    <scope>NUCLEOTIDE SEQUENCE [LARGE SCALE GENOMIC DNA]</scope>
    <source>
        <strain evidence="8 9">Pla2</strain>
    </source>
</reference>
<dbReference type="Pfam" id="PF04321">
    <property type="entry name" value="RmlD_sub_bind"/>
    <property type="match status" value="1"/>
</dbReference>
<comment type="pathway">
    <text evidence="1 6">Carbohydrate biosynthesis; dTDP-L-rhamnose biosynthesis.</text>
</comment>
<dbReference type="SUPFAM" id="SSF51735">
    <property type="entry name" value="NAD(P)-binding Rossmann-fold domains"/>
    <property type="match status" value="1"/>
</dbReference>
<name>A0ABT6F7K8_9BACT</name>
<feature type="domain" description="RmlD-like substrate binding" evidence="7">
    <location>
        <begin position="26"/>
        <end position="309"/>
    </location>
</feature>
<evidence type="ECO:0000313" key="9">
    <source>
        <dbReference type="Proteomes" id="UP001216907"/>
    </source>
</evidence>
<keyword evidence="6" id="KW-0521">NADP</keyword>
<proteinExistence type="inferred from homology"/>
<dbReference type="EMBL" id="JARRAG010000001">
    <property type="protein sequence ID" value="MDG3003512.1"/>
    <property type="molecule type" value="Genomic_DNA"/>
</dbReference>
<comment type="catalytic activity">
    <reaction evidence="5">
        <text>dTDP-beta-L-rhamnose + NADP(+) = dTDP-4-dehydro-beta-L-rhamnose + NADPH + H(+)</text>
        <dbReference type="Rhea" id="RHEA:21796"/>
        <dbReference type="ChEBI" id="CHEBI:15378"/>
        <dbReference type="ChEBI" id="CHEBI:57510"/>
        <dbReference type="ChEBI" id="CHEBI:57783"/>
        <dbReference type="ChEBI" id="CHEBI:58349"/>
        <dbReference type="ChEBI" id="CHEBI:62830"/>
        <dbReference type="EC" id="1.1.1.133"/>
    </reaction>
</comment>
<dbReference type="RefSeq" id="WP_277859862.1">
    <property type="nucleotide sequence ID" value="NZ_JARRAG010000001.1"/>
</dbReference>
<keyword evidence="6" id="KW-0560">Oxidoreductase</keyword>
<evidence type="ECO:0000259" key="7">
    <source>
        <dbReference type="Pfam" id="PF04321"/>
    </source>
</evidence>
<sequence>MSSQLHVARPELLATREGTAAERLKAVVVGGSGQIGGWLLRHLAARGHESVGTYSTRAYPGLIPLDAADGDAADRLIREKKPDVVFYPAGFTWVDGCERDRAKAYRANLEQPMAVARSAAAGGARFVYFSTDYVFDGVSGPYGEDAATNPLSVYAQAKFDAEGALAEALGGRLLTVRTCWVFGPERQGKNYAYQLIRNLSHGKTMTCPSDQISSPSYGPDVAKAVLALVEAGASGLVNVVGPEVMNRVAFSRSIASAFGLDEDLILGKPTAEIGQGAPRPLNSGLLIDRLESKLPGIMRPLDETLADFRAKLDDPALQTWVEPAIVWP</sequence>
<evidence type="ECO:0000313" key="8">
    <source>
        <dbReference type="EMBL" id="MDG3003512.1"/>
    </source>
</evidence>
<evidence type="ECO:0000256" key="1">
    <source>
        <dbReference type="ARBA" id="ARBA00004781"/>
    </source>
</evidence>
<comment type="function">
    <text evidence="6">Catalyzes the reduction of dTDP-6-deoxy-L-lyxo-4-hexulose to yield dTDP-L-rhamnose.</text>
</comment>
<gene>
    <name evidence="8" type="ORF">PZE19_07020</name>
</gene>
<evidence type="ECO:0000256" key="4">
    <source>
        <dbReference type="ARBA" id="ARBA00017099"/>
    </source>
</evidence>
<dbReference type="Proteomes" id="UP001216907">
    <property type="component" value="Unassembled WGS sequence"/>
</dbReference>
<dbReference type="InterPro" id="IPR005913">
    <property type="entry name" value="dTDP_dehydrorham_reduct"/>
</dbReference>
<organism evidence="8 9">
    <name type="scientific">Paludisphaera mucosa</name>
    <dbReference type="NCBI Taxonomy" id="3030827"/>
    <lineage>
        <taxon>Bacteria</taxon>
        <taxon>Pseudomonadati</taxon>
        <taxon>Planctomycetota</taxon>
        <taxon>Planctomycetia</taxon>
        <taxon>Isosphaerales</taxon>
        <taxon>Isosphaeraceae</taxon>
        <taxon>Paludisphaera</taxon>
    </lineage>
</organism>
<evidence type="ECO:0000256" key="5">
    <source>
        <dbReference type="ARBA" id="ARBA00048200"/>
    </source>
</evidence>
<comment type="similarity">
    <text evidence="2 6">Belongs to the dTDP-4-dehydrorhamnose reductase family.</text>
</comment>
<evidence type="ECO:0000256" key="6">
    <source>
        <dbReference type="RuleBase" id="RU364082"/>
    </source>
</evidence>
<dbReference type="PANTHER" id="PTHR10491:SF4">
    <property type="entry name" value="METHIONINE ADENOSYLTRANSFERASE 2 SUBUNIT BETA"/>
    <property type="match status" value="1"/>
</dbReference>
<dbReference type="CDD" id="cd05254">
    <property type="entry name" value="dTDP_HR_like_SDR_e"/>
    <property type="match status" value="1"/>
</dbReference>
<accession>A0ABT6F7K8</accession>
<evidence type="ECO:0000256" key="3">
    <source>
        <dbReference type="ARBA" id="ARBA00012929"/>
    </source>
</evidence>
<dbReference type="InterPro" id="IPR029903">
    <property type="entry name" value="RmlD-like-bd"/>
</dbReference>
<dbReference type="InterPro" id="IPR036291">
    <property type="entry name" value="NAD(P)-bd_dom_sf"/>
</dbReference>
<dbReference type="EC" id="1.1.1.133" evidence="3 6"/>
<protein>
    <recommendedName>
        <fullName evidence="4 6">dTDP-4-dehydrorhamnose reductase</fullName>
        <ecNumber evidence="3 6">1.1.1.133</ecNumber>
    </recommendedName>
</protein>
<keyword evidence="9" id="KW-1185">Reference proteome</keyword>
<evidence type="ECO:0000256" key="2">
    <source>
        <dbReference type="ARBA" id="ARBA00010944"/>
    </source>
</evidence>